<feature type="compositionally biased region" description="Acidic residues" evidence="1">
    <location>
        <begin position="227"/>
        <end position="236"/>
    </location>
</feature>
<feature type="region of interest" description="Disordered" evidence="1">
    <location>
        <begin position="211"/>
        <end position="265"/>
    </location>
</feature>
<dbReference type="PROSITE" id="PS51257">
    <property type="entry name" value="PROKAR_LIPOPROTEIN"/>
    <property type="match status" value="1"/>
</dbReference>
<keyword evidence="3" id="KW-1185">Reference proteome</keyword>
<proteinExistence type="predicted"/>
<name>A0A8H6PC03_9EURO</name>
<dbReference type="AlphaFoldDB" id="A0A8H6PC03"/>
<feature type="region of interest" description="Disordered" evidence="1">
    <location>
        <begin position="174"/>
        <end position="199"/>
    </location>
</feature>
<gene>
    <name evidence="2" type="ORF">CNMCM5793_001838</name>
</gene>
<organism evidence="2 3">
    <name type="scientific">Aspergillus hiratsukae</name>
    <dbReference type="NCBI Taxonomy" id="1194566"/>
    <lineage>
        <taxon>Eukaryota</taxon>
        <taxon>Fungi</taxon>
        <taxon>Dikarya</taxon>
        <taxon>Ascomycota</taxon>
        <taxon>Pezizomycotina</taxon>
        <taxon>Eurotiomycetes</taxon>
        <taxon>Eurotiomycetidae</taxon>
        <taxon>Eurotiales</taxon>
        <taxon>Aspergillaceae</taxon>
        <taxon>Aspergillus</taxon>
        <taxon>Aspergillus subgen. Fumigati</taxon>
    </lineage>
</organism>
<dbReference type="Proteomes" id="UP000630445">
    <property type="component" value="Unassembled WGS sequence"/>
</dbReference>
<evidence type="ECO:0000256" key="1">
    <source>
        <dbReference type="SAM" id="MobiDB-lite"/>
    </source>
</evidence>
<evidence type="ECO:0000313" key="3">
    <source>
        <dbReference type="Proteomes" id="UP000630445"/>
    </source>
</evidence>
<dbReference type="EMBL" id="JACBAD010001975">
    <property type="protein sequence ID" value="KAF7125599.1"/>
    <property type="molecule type" value="Genomic_DNA"/>
</dbReference>
<evidence type="ECO:0000313" key="2">
    <source>
        <dbReference type="EMBL" id="KAF7125599.1"/>
    </source>
</evidence>
<feature type="compositionally biased region" description="Polar residues" evidence="1">
    <location>
        <begin position="142"/>
        <end position="156"/>
    </location>
</feature>
<reference evidence="2" key="1">
    <citation type="submission" date="2020-06" db="EMBL/GenBank/DDBJ databases">
        <title>Draft genome sequences of strains closely related to Aspergillus parafelis and Aspergillus hiratsukae.</title>
        <authorList>
            <person name="Dos Santos R.A.C."/>
            <person name="Rivero-Menendez O."/>
            <person name="Steenwyk J.L."/>
            <person name="Mead M.E."/>
            <person name="Goldman G.H."/>
            <person name="Alastruey-Izquierdo A."/>
            <person name="Rokas A."/>
        </authorList>
    </citation>
    <scope>NUCLEOTIDE SEQUENCE</scope>
    <source>
        <strain evidence="2">CNM-CM5793</strain>
    </source>
</reference>
<accession>A0A8H6PC03</accession>
<comment type="caution">
    <text evidence="2">The sequence shown here is derived from an EMBL/GenBank/DDBJ whole genome shotgun (WGS) entry which is preliminary data.</text>
</comment>
<feature type="region of interest" description="Disordered" evidence="1">
    <location>
        <begin position="278"/>
        <end position="334"/>
    </location>
</feature>
<feature type="compositionally biased region" description="Acidic residues" evidence="1">
    <location>
        <begin position="175"/>
        <end position="188"/>
    </location>
</feature>
<protein>
    <submittedName>
        <fullName evidence="2">Uncharacterized protein</fullName>
    </submittedName>
</protein>
<feature type="region of interest" description="Disordered" evidence="1">
    <location>
        <begin position="130"/>
        <end position="156"/>
    </location>
</feature>
<sequence>MCRYTFHHYTRCGHICGFAIQSCVEFVNLLRRSSQPGSNYPELSCTNIKVDHELFSTTLEVHCLQCELDWPEQVSANGTEETVHSIPHYMPIEGLESADPIITSKMQWQWPTNKSRKREFDDAFLELDLDGDRKSDSSDGSTIQASTIANVSPSSTEEFGEFIDVPLNTHVHEAADEDEDEYENEEDCGPNPAKRRNYSISEDYMVIDTDIPNNQAERVTSRAKGEEDSDEDEDDFFSLWLSDSDSDSGDADTTGPIMRFGNTEDDTASIRRQLESFTFNFPAPRSTPRTPDSPPCSPRTRPRPRPERLPLYVGFPGQPPEKSPRTRRPSSRGNYVDARTELQSPVFDGFPGILPDEDELALRSPGLVSFPRFVEGKEKVEAGKSTGSVLGLCGARLAFCSGRAAVLKGLNMAQSWSDSS</sequence>
<dbReference type="OrthoDB" id="4511119at2759"/>